<reference evidence="2" key="1">
    <citation type="submission" date="2016-06" db="EMBL/GenBank/DDBJ databases">
        <authorList>
            <person name="Van Tyne D."/>
        </authorList>
    </citation>
    <scope>NUCLEOTIDE SEQUENCE</scope>
    <source>
        <strain evidence="2">JM9A</strain>
    </source>
</reference>
<name>A0ABV0F2A1_9ENTE</name>
<proteinExistence type="predicted"/>
<dbReference type="InterPro" id="IPR000257">
    <property type="entry name" value="Uroporphyrinogen_deCOase"/>
</dbReference>
<dbReference type="Gene3D" id="3.20.20.210">
    <property type="match status" value="1"/>
</dbReference>
<accession>A0ABV0F2A1</accession>
<feature type="domain" description="Uroporphyrinogen decarboxylase (URO-D)" evidence="1">
    <location>
        <begin position="79"/>
        <end position="325"/>
    </location>
</feature>
<dbReference type="PANTHER" id="PTHR47099:SF1">
    <property type="entry name" value="METHYLCOBAMIDE:COM METHYLTRANSFERASE MTBA"/>
    <property type="match status" value="1"/>
</dbReference>
<dbReference type="Proteomes" id="UP001429357">
    <property type="component" value="Unassembled WGS sequence"/>
</dbReference>
<dbReference type="Pfam" id="PF01208">
    <property type="entry name" value="URO-D"/>
    <property type="match status" value="1"/>
</dbReference>
<comment type="caution">
    <text evidence="2">The sequence shown here is derived from an EMBL/GenBank/DDBJ whole genome shotgun (WGS) entry which is preliminary data.</text>
</comment>
<sequence length="341" mass="37361">MTKRELVLAALRGEKVERVPVGFWHHFVKDELHADALADSEIAEVNVAGHQQFIQAVAPDFIKLMSDGYFRYPDEALEQVQTPADLAQIKGLSENHPWFTEQVALVRRQREQFVEEIVSFYNIFSPATLLKWQLPGGEKQLAELIVADSVAVAHALQVIAKDLAHLAQLVIQESGTEGIYFSVQNLQDSRVVASLYQQVIAPAEKSVLKAAEAVAGLTVLHICGYEGAQNDLTWYLDYPATAVNWAVTVEGVSLATGQRLFQRPVLGGFNNTTTGILYQGSQEEVFAETRRLLQEAGTQGVLLGADCTVPLAIAPQRLDWVREAAIAYGTALAPAPEEAVS</sequence>
<dbReference type="SUPFAM" id="SSF51726">
    <property type="entry name" value="UROD/MetE-like"/>
    <property type="match status" value="1"/>
</dbReference>
<evidence type="ECO:0000259" key="1">
    <source>
        <dbReference type="Pfam" id="PF01208"/>
    </source>
</evidence>
<reference evidence="2" key="2">
    <citation type="submission" date="2024-02" db="EMBL/GenBank/DDBJ databases">
        <title>The Genome Sequence of Enterococcus diestrammenae JM9A.</title>
        <authorList>
            <person name="Earl A."/>
            <person name="Manson A."/>
            <person name="Gilmore M."/>
            <person name="Sanders J."/>
            <person name="Shea T."/>
            <person name="Howe W."/>
            <person name="Livny J."/>
            <person name="Cuomo C."/>
            <person name="Neafsey D."/>
            <person name="Birren B."/>
        </authorList>
    </citation>
    <scope>NUCLEOTIDE SEQUENCE</scope>
    <source>
        <strain evidence="2">JM9A</strain>
    </source>
</reference>
<dbReference type="PANTHER" id="PTHR47099">
    <property type="entry name" value="METHYLCOBAMIDE:COM METHYLTRANSFERASE MTBA"/>
    <property type="match status" value="1"/>
</dbReference>
<dbReference type="EMBL" id="MAEI02000001">
    <property type="protein sequence ID" value="MEO1780771.1"/>
    <property type="molecule type" value="Genomic_DNA"/>
</dbReference>
<gene>
    <name evidence="2" type="ORF">BAU18_000322</name>
</gene>
<evidence type="ECO:0000313" key="2">
    <source>
        <dbReference type="EMBL" id="MEO1780771.1"/>
    </source>
</evidence>
<protein>
    <recommendedName>
        <fullName evidence="1">Uroporphyrinogen decarboxylase (URO-D) domain-containing protein</fullName>
    </recommendedName>
</protein>
<dbReference type="InterPro" id="IPR052024">
    <property type="entry name" value="Methanogen_methyltrans"/>
</dbReference>
<organism evidence="2 3">
    <name type="scientific">Enterococcus diestrammenae</name>
    <dbReference type="NCBI Taxonomy" id="1155073"/>
    <lineage>
        <taxon>Bacteria</taxon>
        <taxon>Bacillati</taxon>
        <taxon>Bacillota</taxon>
        <taxon>Bacilli</taxon>
        <taxon>Lactobacillales</taxon>
        <taxon>Enterococcaceae</taxon>
        <taxon>Enterococcus</taxon>
    </lineage>
</organism>
<dbReference type="InterPro" id="IPR038071">
    <property type="entry name" value="UROD/MetE-like_sf"/>
</dbReference>
<dbReference type="RefSeq" id="WP_161869564.1">
    <property type="nucleotide sequence ID" value="NZ_MAEI02000001.1"/>
</dbReference>
<evidence type="ECO:0000313" key="3">
    <source>
        <dbReference type="Proteomes" id="UP001429357"/>
    </source>
</evidence>
<keyword evidence="3" id="KW-1185">Reference proteome</keyword>